<dbReference type="EMBL" id="JBHSPU010000013">
    <property type="protein sequence ID" value="MFC5914448.1"/>
    <property type="molecule type" value="Genomic_DNA"/>
</dbReference>
<evidence type="ECO:0000313" key="3">
    <source>
        <dbReference type="EMBL" id="MFC5914448.1"/>
    </source>
</evidence>
<evidence type="ECO:0000256" key="1">
    <source>
        <dbReference type="SAM" id="MobiDB-lite"/>
    </source>
</evidence>
<feature type="domain" description="DUF317" evidence="2">
    <location>
        <begin position="81"/>
        <end position="141"/>
    </location>
</feature>
<feature type="domain" description="DUF317" evidence="2">
    <location>
        <begin position="1"/>
        <end position="38"/>
    </location>
</feature>
<proteinExistence type="predicted"/>
<feature type="compositionally biased region" description="Polar residues" evidence="1">
    <location>
        <begin position="186"/>
        <end position="198"/>
    </location>
</feature>
<feature type="region of interest" description="Disordered" evidence="1">
    <location>
        <begin position="159"/>
        <end position="212"/>
    </location>
</feature>
<dbReference type="Proteomes" id="UP001596200">
    <property type="component" value="Unassembled WGS sequence"/>
</dbReference>
<dbReference type="Pfam" id="PF03771">
    <property type="entry name" value="SPDY"/>
    <property type="match status" value="2"/>
</dbReference>
<feature type="compositionally biased region" description="Pro residues" evidence="1">
    <location>
        <begin position="160"/>
        <end position="171"/>
    </location>
</feature>
<protein>
    <submittedName>
        <fullName evidence="3">DUF317 domain-containing protein</fullName>
    </submittedName>
</protein>
<evidence type="ECO:0000259" key="2">
    <source>
        <dbReference type="Pfam" id="PF03771"/>
    </source>
</evidence>
<name>A0ABW1GJM3_9ACTN</name>
<organism evidence="3 4">
    <name type="scientific">Streptomyces pulveraceus</name>
    <dbReference type="NCBI Taxonomy" id="68258"/>
    <lineage>
        <taxon>Bacteria</taxon>
        <taxon>Bacillati</taxon>
        <taxon>Actinomycetota</taxon>
        <taxon>Actinomycetes</taxon>
        <taxon>Kitasatosporales</taxon>
        <taxon>Streptomycetaceae</taxon>
        <taxon>Streptomyces</taxon>
    </lineage>
</organism>
<comment type="caution">
    <text evidence="3">The sequence shown here is derived from an EMBL/GenBank/DDBJ whole genome shotgun (WGS) entry which is preliminary data.</text>
</comment>
<keyword evidence="4" id="KW-1185">Reference proteome</keyword>
<reference evidence="4" key="1">
    <citation type="journal article" date="2019" name="Int. J. Syst. Evol. Microbiol.">
        <title>The Global Catalogue of Microorganisms (GCM) 10K type strain sequencing project: providing services to taxonomists for standard genome sequencing and annotation.</title>
        <authorList>
            <consortium name="The Broad Institute Genomics Platform"/>
            <consortium name="The Broad Institute Genome Sequencing Center for Infectious Disease"/>
            <person name="Wu L."/>
            <person name="Ma J."/>
        </authorList>
    </citation>
    <scope>NUCLEOTIDE SEQUENCE [LARGE SCALE GENOMIC DNA]</scope>
    <source>
        <strain evidence="4">JCM 4147</strain>
    </source>
</reference>
<accession>A0ABW1GJM3</accession>
<dbReference type="RefSeq" id="WP_386420155.1">
    <property type="nucleotide sequence ID" value="NZ_BAAATU010000031.1"/>
</dbReference>
<dbReference type="InterPro" id="IPR005523">
    <property type="entry name" value="DUF317_SPDY"/>
</dbReference>
<sequence length="212" mass="22964">MWRISASENPVSELRWSARVNQNTPPEFVHGLTSALAAEWSESSDTFLAPPSYRWTDAVQPFIDAGWERKPLSRGIMEIISPDQLAGVSIDVVNTDPHADVYVLWAGPPGWGTRAEASFTARTPGHLIAAMAAAIVDPRPVIRTKALLNPRLAQLAQLAPVPPPRPVPPTPRDVQRQTARRPAAVGTSSVPRWSTSTLLPVGAGGSLPPRRR</sequence>
<evidence type="ECO:0000313" key="4">
    <source>
        <dbReference type="Proteomes" id="UP001596200"/>
    </source>
</evidence>
<gene>
    <name evidence="3" type="ORF">ACFP1B_13550</name>
</gene>